<evidence type="ECO:0000313" key="1">
    <source>
        <dbReference type="EMBL" id="CAG8843478.1"/>
    </source>
</evidence>
<proteinExistence type="predicted"/>
<protein>
    <submittedName>
        <fullName evidence="1">10796_t:CDS:1</fullName>
    </submittedName>
</protein>
<dbReference type="Proteomes" id="UP000789901">
    <property type="component" value="Unassembled WGS sequence"/>
</dbReference>
<name>A0ABN7WY11_GIGMA</name>
<accession>A0ABN7WY11</accession>
<comment type="caution">
    <text evidence="1">The sequence shown here is derived from an EMBL/GenBank/DDBJ whole genome shotgun (WGS) entry which is preliminary data.</text>
</comment>
<keyword evidence="2" id="KW-1185">Reference proteome</keyword>
<gene>
    <name evidence="1" type="ORF">GMARGA_LOCUS36565</name>
</gene>
<organism evidence="1 2">
    <name type="scientific">Gigaspora margarita</name>
    <dbReference type="NCBI Taxonomy" id="4874"/>
    <lineage>
        <taxon>Eukaryota</taxon>
        <taxon>Fungi</taxon>
        <taxon>Fungi incertae sedis</taxon>
        <taxon>Mucoromycota</taxon>
        <taxon>Glomeromycotina</taxon>
        <taxon>Glomeromycetes</taxon>
        <taxon>Diversisporales</taxon>
        <taxon>Gigasporaceae</taxon>
        <taxon>Gigaspora</taxon>
    </lineage>
</organism>
<feature type="non-terminal residue" evidence="1">
    <location>
        <position position="47"/>
    </location>
</feature>
<evidence type="ECO:0000313" key="2">
    <source>
        <dbReference type="Proteomes" id="UP000789901"/>
    </source>
</evidence>
<reference evidence="1 2" key="1">
    <citation type="submission" date="2021-06" db="EMBL/GenBank/DDBJ databases">
        <authorList>
            <person name="Kallberg Y."/>
            <person name="Tangrot J."/>
            <person name="Rosling A."/>
        </authorList>
    </citation>
    <scope>NUCLEOTIDE SEQUENCE [LARGE SCALE GENOMIC DNA]</scope>
    <source>
        <strain evidence="1 2">120-4 pot B 10/14</strain>
    </source>
</reference>
<dbReference type="EMBL" id="CAJVQB010072538">
    <property type="protein sequence ID" value="CAG8843478.1"/>
    <property type="molecule type" value="Genomic_DNA"/>
</dbReference>
<sequence>MSFVKNKLLGSLNKIQSSTRRNPLAFEIVDARTNGRKCSICKNVGHN</sequence>